<evidence type="ECO:0000313" key="1">
    <source>
        <dbReference type="EMBL" id="AKK05034.1"/>
    </source>
</evidence>
<reference evidence="2" key="2">
    <citation type="submission" date="2015-05" db="EMBL/GenBank/DDBJ databases">
        <title>Complete genome sequence of Corynebacterium mustelae DSM 45274, isolated from various tissues of a male ferret with lethal sepsis.</title>
        <authorList>
            <person name="Ruckert C."/>
            <person name="Albersmeier A."/>
            <person name="Winkler A."/>
            <person name="Tauch A."/>
        </authorList>
    </citation>
    <scope>NUCLEOTIDE SEQUENCE [LARGE SCALE GENOMIC DNA]</scope>
    <source>
        <strain evidence="2">DSM 45274</strain>
    </source>
</reference>
<protein>
    <submittedName>
        <fullName evidence="1">Uncharacterized protein</fullName>
    </submittedName>
</protein>
<dbReference type="AlphaFoldDB" id="A0A0G3GV45"/>
<sequence>MLEKLLSLLGINKTPTVNQNSTPEEIEKVFQQRSAHRVEELNEALADEDTPVGHIASLILNIEMIRYRVLHEANPQETEARRNELAKEIVQKIRKAPRTTLEPAGTYEPDVTYVNIMGNMGDGLIILKKERDKVMVPLLEELVREFGRSGDGLAAAILNGTYDEDLWEEYADKAQDSPDF</sequence>
<organism evidence="1 2">
    <name type="scientific">Corynebacterium mustelae</name>
    <dbReference type="NCBI Taxonomy" id="571915"/>
    <lineage>
        <taxon>Bacteria</taxon>
        <taxon>Bacillati</taxon>
        <taxon>Actinomycetota</taxon>
        <taxon>Actinomycetes</taxon>
        <taxon>Mycobacteriales</taxon>
        <taxon>Corynebacteriaceae</taxon>
        <taxon>Corynebacterium</taxon>
    </lineage>
</organism>
<reference evidence="1 2" key="1">
    <citation type="journal article" date="2015" name="Genome Announc.">
        <title>Complete Genome Sequence of the Type Strain Corynebacterium mustelae DSM 45274, Isolated from Various Tissues of a Male Ferret with Lethal Sepsis.</title>
        <authorList>
            <person name="Ruckert C."/>
            <person name="Eimer J."/>
            <person name="Winkler A."/>
            <person name="Tauch A."/>
        </authorList>
    </citation>
    <scope>NUCLEOTIDE SEQUENCE [LARGE SCALE GENOMIC DNA]</scope>
    <source>
        <strain evidence="1 2">DSM 45274</strain>
    </source>
</reference>
<evidence type="ECO:0000313" key="2">
    <source>
        <dbReference type="Proteomes" id="UP000035199"/>
    </source>
</evidence>
<dbReference type="STRING" id="571915.CMUST_03450"/>
<dbReference type="KEGG" id="cmv:CMUST_03450"/>
<name>A0A0G3GV45_9CORY</name>
<dbReference type="PATRIC" id="fig|571915.4.peg.734"/>
<accession>A0A0G3GV45</accession>
<dbReference type="OrthoDB" id="5502466at2"/>
<dbReference type="EMBL" id="CP011542">
    <property type="protein sequence ID" value="AKK05034.1"/>
    <property type="molecule type" value="Genomic_DNA"/>
</dbReference>
<gene>
    <name evidence="1" type="ORF">CMUST_03450</name>
</gene>
<dbReference type="RefSeq" id="WP_047261333.1">
    <property type="nucleotide sequence ID" value="NZ_CP011542.1"/>
</dbReference>
<keyword evidence="2" id="KW-1185">Reference proteome</keyword>
<proteinExistence type="predicted"/>
<dbReference type="Proteomes" id="UP000035199">
    <property type="component" value="Chromosome"/>
</dbReference>